<protein>
    <recommendedName>
        <fullName evidence="1">Transposase IS116/IS110/IS902 C-terminal domain-containing protein</fullName>
    </recommendedName>
</protein>
<dbReference type="GO" id="GO:0003677">
    <property type="term" value="F:DNA binding"/>
    <property type="evidence" value="ECO:0007669"/>
    <property type="project" value="InterPro"/>
</dbReference>
<dbReference type="AlphaFoldDB" id="A0A2G8RH91"/>
<reference evidence="2 3" key="1">
    <citation type="submission" date="2013-09" db="EMBL/GenBank/DDBJ databases">
        <title>Genome sequencing of Phaeobacter antarcticus sp. nov. SM1211.</title>
        <authorList>
            <person name="Zhang X.-Y."/>
            <person name="Liu C."/>
            <person name="Chen X.-L."/>
            <person name="Xie B.-B."/>
            <person name="Qin Q.-L."/>
            <person name="Rong J.-C."/>
            <person name="Zhang Y.-Z."/>
        </authorList>
    </citation>
    <scope>NUCLEOTIDE SEQUENCE [LARGE SCALE GENOMIC DNA]</scope>
    <source>
        <strain evidence="2 3">SM1211</strain>
    </source>
</reference>
<evidence type="ECO:0000313" key="2">
    <source>
        <dbReference type="EMBL" id="PIL20966.1"/>
    </source>
</evidence>
<proteinExistence type="predicted"/>
<dbReference type="GO" id="GO:0004803">
    <property type="term" value="F:transposase activity"/>
    <property type="evidence" value="ECO:0007669"/>
    <property type="project" value="InterPro"/>
</dbReference>
<name>A0A2G8RH91_9RHOB</name>
<dbReference type="EMBL" id="AWWI01000049">
    <property type="protein sequence ID" value="PIL20966.1"/>
    <property type="molecule type" value="Genomic_DNA"/>
</dbReference>
<comment type="caution">
    <text evidence="2">The sequence shown here is derived from an EMBL/GenBank/DDBJ whole genome shotgun (WGS) entry which is preliminary data.</text>
</comment>
<keyword evidence="3" id="KW-1185">Reference proteome</keyword>
<evidence type="ECO:0000313" key="3">
    <source>
        <dbReference type="Proteomes" id="UP000231259"/>
    </source>
</evidence>
<dbReference type="GO" id="GO:0006313">
    <property type="term" value="P:DNA transposition"/>
    <property type="evidence" value="ECO:0007669"/>
    <property type="project" value="InterPro"/>
</dbReference>
<dbReference type="Proteomes" id="UP000231259">
    <property type="component" value="Unassembled WGS sequence"/>
</dbReference>
<sequence length="59" mass="6422">MEAEIGKLDTEIALRAKENELARRLMTVPGIGPLIATAIETLAPPPETFRKARDFAALC</sequence>
<dbReference type="Pfam" id="PF02371">
    <property type="entry name" value="Transposase_20"/>
    <property type="match status" value="1"/>
</dbReference>
<accession>A0A2G8RH91</accession>
<evidence type="ECO:0000259" key="1">
    <source>
        <dbReference type="Pfam" id="PF02371"/>
    </source>
</evidence>
<dbReference type="InterPro" id="IPR003346">
    <property type="entry name" value="Transposase_20"/>
</dbReference>
<gene>
    <name evidence="2" type="ORF">P775_06785</name>
</gene>
<organism evidence="2 3">
    <name type="scientific">Puniceibacterium antarcticum</name>
    <dbReference type="NCBI Taxonomy" id="1206336"/>
    <lineage>
        <taxon>Bacteria</taxon>
        <taxon>Pseudomonadati</taxon>
        <taxon>Pseudomonadota</taxon>
        <taxon>Alphaproteobacteria</taxon>
        <taxon>Rhodobacterales</taxon>
        <taxon>Paracoccaceae</taxon>
        <taxon>Puniceibacterium</taxon>
    </lineage>
</organism>
<feature type="domain" description="Transposase IS116/IS110/IS902 C-terminal" evidence="1">
    <location>
        <begin position="22"/>
        <end position="59"/>
    </location>
</feature>